<gene>
    <name evidence="2" type="ORF">BT96DRAFT_958789</name>
</gene>
<reference evidence="2" key="1">
    <citation type="journal article" date="2019" name="Environ. Microbiol.">
        <title>Fungal ecological strategies reflected in gene transcription - a case study of two litter decomposers.</title>
        <authorList>
            <person name="Barbi F."/>
            <person name="Kohler A."/>
            <person name="Barry K."/>
            <person name="Baskaran P."/>
            <person name="Daum C."/>
            <person name="Fauchery L."/>
            <person name="Ihrmark K."/>
            <person name="Kuo A."/>
            <person name="LaButti K."/>
            <person name="Lipzen A."/>
            <person name="Morin E."/>
            <person name="Grigoriev I.V."/>
            <person name="Henrissat B."/>
            <person name="Lindahl B."/>
            <person name="Martin F."/>
        </authorList>
    </citation>
    <scope>NUCLEOTIDE SEQUENCE</scope>
    <source>
        <strain evidence="2">JB14</strain>
    </source>
</reference>
<keyword evidence="3" id="KW-1185">Reference proteome</keyword>
<name>A0A6A4HBI5_9AGAR</name>
<dbReference type="Proteomes" id="UP000799118">
    <property type="component" value="Unassembled WGS sequence"/>
</dbReference>
<dbReference type="EMBL" id="ML769549">
    <property type="protein sequence ID" value="KAE9394465.1"/>
    <property type="molecule type" value="Genomic_DNA"/>
</dbReference>
<evidence type="ECO:0000313" key="3">
    <source>
        <dbReference type="Proteomes" id="UP000799118"/>
    </source>
</evidence>
<organism evidence="2 3">
    <name type="scientific">Gymnopus androsaceus JB14</name>
    <dbReference type="NCBI Taxonomy" id="1447944"/>
    <lineage>
        <taxon>Eukaryota</taxon>
        <taxon>Fungi</taxon>
        <taxon>Dikarya</taxon>
        <taxon>Basidiomycota</taxon>
        <taxon>Agaricomycotina</taxon>
        <taxon>Agaricomycetes</taxon>
        <taxon>Agaricomycetidae</taxon>
        <taxon>Agaricales</taxon>
        <taxon>Marasmiineae</taxon>
        <taxon>Omphalotaceae</taxon>
        <taxon>Gymnopus</taxon>
    </lineage>
</organism>
<feature type="region of interest" description="Disordered" evidence="1">
    <location>
        <begin position="233"/>
        <end position="252"/>
    </location>
</feature>
<accession>A0A6A4HBI5</accession>
<feature type="compositionally biased region" description="Basic and acidic residues" evidence="1">
    <location>
        <begin position="119"/>
        <end position="128"/>
    </location>
</feature>
<dbReference type="AlphaFoldDB" id="A0A6A4HBI5"/>
<evidence type="ECO:0000313" key="2">
    <source>
        <dbReference type="EMBL" id="KAE9394465.1"/>
    </source>
</evidence>
<feature type="compositionally biased region" description="Basic and acidic residues" evidence="1">
    <location>
        <begin position="46"/>
        <end position="65"/>
    </location>
</feature>
<dbReference type="OrthoDB" id="5876637at2759"/>
<sequence length="252" mass="27669">MPHKRAKRSVREQQRSAKGADLAPSKQSLSNEPIPKSLSRVLNASKIRESYKKRKMEDGETEGKGGAKKRKLSGKESGKASGILPGESLQHYNKRVEDDMRPLVKNAVQSSLAVARSTKKQEISEKAAKKNALASKKKPGTENDSDDDVSHQSPPPQRSKQTERATEFQSLSSSAPRRLNDIAQAPPELKRLPRGASAAKGSTTSGGKRDGVLSMAQKAMMEQEREKAIAHYRQLKASRRKDNDNDGAVVEY</sequence>
<proteinExistence type="predicted"/>
<evidence type="ECO:0000256" key="1">
    <source>
        <dbReference type="SAM" id="MobiDB-lite"/>
    </source>
</evidence>
<protein>
    <submittedName>
        <fullName evidence="2">Uncharacterized protein</fullName>
    </submittedName>
</protein>
<feature type="region of interest" description="Disordered" evidence="1">
    <location>
        <begin position="1"/>
        <end position="226"/>
    </location>
</feature>